<evidence type="ECO:0000256" key="3">
    <source>
        <dbReference type="ARBA" id="ARBA00022989"/>
    </source>
</evidence>
<gene>
    <name evidence="7" type="ORF">SAMN05444406_11048</name>
</gene>
<evidence type="ECO:0000256" key="5">
    <source>
        <dbReference type="SAM" id="Phobius"/>
    </source>
</evidence>
<accession>A0A1I5V996</accession>
<feature type="domain" description="DUF1232" evidence="6">
    <location>
        <begin position="2"/>
        <end position="30"/>
    </location>
</feature>
<keyword evidence="8" id="KW-1185">Reference proteome</keyword>
<evidence type="ECO:0000259" key="6">
    <source>
        <dbReference type="Pfam" id="PF06803"/>
    </source>
</evidence>
<protein>
    <recommendedName>
        <fullName evidence="6">DUF1232 domain-containing protein</fullName>
    </recommendedName>
</protein>
<proteinExistence type="predicted"/>
<evidence type="ECO:0000313" key="7">
    <source>
        <dbReference type="EMBL" id="SFQ04098.1"/>
    </source>
</evidence>
<comment type="subcellular location">
    <subcellularLocation>
        <location evidence="1">Endomembrane system</location>
        <topology evidence="1">Multi-pass membrane protein</topology>
    </subcellularLocation>
</comment>
<name>A0A1I5V996_9FIRM</name>
<dbReference type="STRING" id="937334.SAMN05444406_11048"/>
<dbReference type="InterPro" id="IPR010652">
    <property type="entry name" value="DUF1232"/>
</dbReference>
<dbReference type="GO" id="GO:0012505">
    <property type="term" value="C:endomembrane system"/>
    <property type="evidence" value="ECO:0007669"/>
    <property type="project" value="UniProtKB-SubCell"/>
</dbReference>
<evidence type="ECO:0000256" key="1">
    <source>
        <dbReference type="ARBA" id="ARBA00004127"/>
    </source>
</evidence>
<evidence type="ECO:0000256" key="2">
    <source>
        <dbReference type="ARBA" id="ARBA00022692"/>
    </source>
</evidence>
<dbReference type="AlphaFoldDB" id="A0A1I5V996"/>
<organism evidence="7 8">
    <name type="scientific">Caldicoprobacter faecalis</name>
    <dbReference type="NCBI Taxonomy" id="937334"/>
    <lineage>
        <taxon>Bacteria</taxon>
        <taxon>Bacillati</taxon>
        <taxon>Bacillota</taxon>
        <taxon>Clostridia</taxon>
        <taxon>Caldicoprobacterales</taxon>
        <taxon>Caldicoprobacteraceae</taxon>
        <taxon>Caldicoprobacter</taxon>
    </lineage>
</organism>
<keyword evidence="2 5" id="KW-0812">Transmembrane</keyword>
<evidence type="ECO:0000256" key="4">
    <source>
        <dbReference type="ARBA" id="ARBA00023136"/>
    </source>
</evidence>
<keyword evidence="3 5" id="KW-1133">Transmembrane helix</keyword>
<dbReference type="EMBL" id="FOXR01000010">
    <property type="protein sequence ID" value="SFQ04098.1"/>
    <property type="molecule type" value="Genomic_DNA"/>
</dbReference>
<evidence type="ECO:0000313" key="8">
    <source>
        <dbReference type="Proteomes" id="UP000198577"/>
    </source>
</evidence>
<dbReference type="Pfam" id="PF06803">
    <property type="entry name" value="DUF1232"/>
    <property type="match status" value="1"/>
</dbReference>
<dbReference type="RefSeq" id="WP_340147906.1">
    <property type="nucleotide sequence ID" value="NZ_FOXR01000010.1"/>
</dbReference>
<dbReference type="Proteomes" id="UP000198577">
    <property type="component" value="Unassembled WGS sequence"/>
</dbReference>
<keyword evidence="4 5" id="KW-0472">Membrane</keyword>
<feature type="transmembrane region" description="Helical" evidence="5">
    <location>
        <begin position="15"/>
        <end position="36"/>
    </location>
</feature>
<reference evidence="7 8" key="1">
    <citation type="submission" date="2016-10" db="EMBL/GenBank/DDBJ databases">
        <authorList>
            <person name="de Groot N.N."/>
        </authorList>
    </citation>
    <scope>NUCLEOTIDE SEQUENCE [LARGE SCALE GENOMIC DNA]</scope>
    <source>
        <strain evidence="7 8">DSM 20678</strain>
    </source>
</reference>
<sequence length="66" mass="7185">MVAYALSPVDLIPDFIPVLGYLDDLIILPLSILLAIKLIPAEIMAECRSQAGDLFKDEKVLKEGGD</sequence>